<feature type="domain" description="Transcription regulator PadR N-terminal" evidence="1">
    <location>
        <begin position="22"/>
        <end position="90"/>
    </location>
</feature>
<dbReference type="PANTHER" id="PTHR33169">
    <property type="entry name" value="PADR-FAMILY TRANSCRIPTIONAL REGULATOR"/>
    <property type="match status" value="1"/>
</dbReference>
<name>A0A239KBD9_EKHLU</name>
<sequence>MGKYSIGEFEEVVMLTVAVLYKDAYGISIKEEIENRLERKVSVGAMRTALNRLEKKGYLDSEFGEATAVRGGKRKRYFKVTPLGKRVLEQVMETRKQLWDSIPSVAFDFKFA</sequence>
<dbReference type="AlphaFoldDB" id="A0A239KBD9"/>
<dbReference type="InterPro" id="IPR052509">
    <property type="entry name" value="Metal_resp_DNA-bind_regulator"/>
</dbReference>
<dbReference type="PANTHER" id="PTHR33169:SF14">
    <property type="entry name" value="TRANSCRIPTIONAL REGULATOR RV3488"/>
    <property type="match status" value="1"/>
</dbReference>
<dbReference type="RefSeq" id="WP_089357228.1">
    <property type="nucleotide sequence ID" value="NZ_FZPD01000004.1"/>
</dbReference>
<organism evidence="2 3">
    <name type="scientific">Ekhidna lutea</name>
    <dbReference type="NCBI Taxonomy" id="447679"/>
    <lineage>
        <taxon>Bacteria</taxon>
        <taxon>Pseudomonadati</taxon>
        <taxon>Bacteroidota</taxon>
        <taxon>Cytophagia</taxon>
        <taxon>Cytophagales</taxon>
        <taxon>Reichenbachiellaceae</taxon>
        <taxon>Ekhidna</taxon>
    </lineage>
</organism>
<protein>
    <submittedName>
        <fullName evidence="2">Transcriptional regulator PadR-like family protein</fullName>
    </submittedName>
</protein>
<proteinExistence type="predicted"/>
<evidence type="ECO:0000313" key="2">
    <source>
        <dbReference type="EMBL" id="SNT14993.1"/>
    </source>
</evidence>
<evidence type="ECO:0000313" key="3">
    <source>
        <dbReference type="Proteomes" id="UP000198393"/>
    </source>
</evidence>
<dbReference type="Gene3D" id="1.10.10.10">
    <property type="entry name" value="Winged helix-like DNA-binding domain superfamily/Winged helix DNA-binding domain"/>
    <property type="match status" value="1"/>
</dbReference>
<dbReference type="InterPro" id="IPR005149">
    <property type="entry name" value="Tscrpt_reg_PadR_N"/>
</dbReference>
<reference evidence="2 3" key="1">
    <citation type="submission" date="2017-06" db="EMBL/GenBank/DDBJ databases">
        <authorList>
            <person name="Kim H.J."/>
            <person name="Triplett B.A."/>
        </authorList>
    </citation>
    <scope>NUCLEOTIDE SEQUENCE [LARGE SCALE GENOMIC DNA]</scope>
    <source>
        <strain evidence="2 3">DSM 19307</strain>
    </source>
</reference>
<accession>A0A239KBD9</accession>
<dbReference type="Proteomes" id="UP000198393">
    <property type="component" value="Unassembled WGS sequence"/>
</dbReference>
<dbReference type="InterPro" id="IPR036388">
    <property type="entry name" value="WH-like_DNA-bd_sf"/>
</dbReference>
<gene>
    <name evidence="2" type="ORF">SAMN05421640_2525</name>
</gene>
<dbReference type="SUPFAM" id="SSF46785">
    <property type="entry name" value="Winged helix' DNA-binding domain"/>
    <property type="match status" value="1"/>
</dbReference>
<evidence type="ECO:0000259" key="1">
    <source>
        <dbReference type="Pfam" id="PF03551"/>
    </source>
</evidence>
<dbReference type="InterPro" id="IPR036390">
    <property type="entry name" value="WH_DNA-bd_sf"/>
</dbReference>
<dbReference type="OrthoDB" id="982587at2"/>
<dbReference type="Pfam" id="PF03551">
    <property type="entry name" value="PadR"/>
    <property type="match status" value="1"/>
</dbReference>
<keyword evidence="3" id="KW-1185">Reference proteome</keyword>
<dbReference type="EMBL" id="FZPD01000004">
    <property type="protein sequence ID" value="SNT14993.1"/>
    <property type="molecule type" value="Genomic_DNA"/>
</dbReference>